<dbReference type="Proteomes" id="UP000297245">
    <property type="component" value="Unassembled WGS sequence"/>
</dbReference>
<keyword evidence="3" id="KW-1185">Reference proteome</keyword>
<reference evidence="2 3" key="1">
    <citation type="journal article" date="2019" name="Nat. Ecol. Evol.">
        <title>Megaphylogeny resolves global patterns of mushroom evolution.</title>
        <authorList>
            <person name="Varga T."/>
            <person name="Krizsan K."/>
            <person name="Foldi C."/>
            <person name="Dima B."/>
            <person name="Sanchez-Garcia M."/>
            <person name="Sanchez-Ramirez S."/>
            <person name="Szollosi G.J."/>
            <person name="Szarkandi J.G."/>
            <person name="Papp V."/>
            <person name="Albert L."/>
            <person name="Andreopoulos W."/>
            <person name="Angelini C."/>
            <person name="Antonin V."/>
            <person name="Barry K.W."/>
            <person name="Bougher N.L."/>
            <person name="Buchanan P."/>
            <person name="Buyck B."/>
            <person name="Bense V."/>
            <person name="Catcheside P."/>
            <person name="Chovatia M."/>
            <person name="Cooper J."/>
            <person name="Damon W."/>
            <person name="Desjardin D."/>
            <person name="Finy P."/>
            <person name="Geml J."/>
            <person name="Haridas S."/>
            <person name="Hughes K."/>
            <person name="Justo A."/>
            <person name="Karasinski D."/>
            <person name="Kautmanova I."/>
            <person name="Kiss B."/>
            <person name="Kocsube S."/>
            <person name="Kotiranta H."/>
            <person name="LaButti K.M."/>
            <person name="Lechner B.E."/>
            <person name="Liimatainen K."/>
            <person name="Lipzen A."/>
            <person name="Lukacs Z."/>
            <person name="Mihaltcheva S."/>
            <person name="Morgado L.N."/>
            <person name="Niskanen T."/>
            <person name="Noordeloos M.E."/>
            <person name="Ohm R.A."/>
            <person name="Ortiz-Santana B."/>
            <person name="Ovrebo C."/>
            <person name="Racz N."/>
            <person name="Riley R."/>
            <person name="Savchenko A."/>
            <person name="Shiryaev A."/>
            <person name="Soop K."/>
            <person name="Spirin V."/>
            <person name="Szebenyi C."/>
            <person name="Tomsovsky M."/>
            <person name="Tulloss R.E."/>
            <person name="Uehling J."/>
            <person name="Grigoriev I.V."/>
            <person name="Vagvolgyi C."/>
            <person name="Papp T."/>
            <person name="Martin F.M."/>
            <person name="Miettinen O."/>
            <person name="Hibbett D.S."/>
            <person name="Nagy L.G."/>
        </authorList>
    </citation>
    <scope>NUCLEOTIDE SEQUENCE [LARGE SCALE GENOMIC DNA]</scope>
    <source>
        <strain evidence="2 3">CBS 962.96</strain>
    </source>
</reference>
<dbReference type="EMBL" id="ML179413">
    <property type="protein sequence ID" value="THU88312.1"/>
    <property type="molecule type" value="Genomic_DNA"/>
</dbReference>
<dbReference type="InterPro" id="IPR040521">
    <property type="entry name" value="KDZ"/>
</dbReference>
<dbReference type="Pfam" id="PF18758">
    <property type="entry name" value="KDZ"/>
    <property type="match status" value="1"/>
</dbReference>
<evidence type="ECO:0000313" key="3">
    <source>
        <dbReference type="Proteomes" id="UP000297245"/>
    </source>
</evidence>
<dbReference type="Pfam" id="PF18803">
    <property type="entry name" value="CxC2"/>
    <property type="match status" value="1"/>
</dbReference>
<evidence type="ECO:0000259" key="1">
    <source>
        <dbReference type="Pfam" id="PF18803"/>
    </source>
</evidence>
<name>A0A4S8LGY0_DENBC</name>
<dbReference type="OrthoDB" id="2682806at2759"/>
<proteinExistence type="predicted"/>
<organism evidence="2 3">
    <name type="scientific">Dendrothele bispora (strain CBS 962.96)</name>
    <dbReference type="NCBI Taxonomy" id="1314807"/>
    <lineage>
        <taxon>Eukaryota</taxon>
        <taxon>Fungi</taxon>
        <taxon>Dikarya</taxon>
        <taxon>Basidiomycota</taxon>
        <taxon>Agaricomycotina</taxon>
        <taxon>Agaricomycetes</taxon>
        <taxon>Agaricomycetidae</taxon>
        <taxon>Agaricales</taxon>
        <taxon>Agaricales incertae sedis</taxon>
        <taxon>Dendrothele</taxon>
    </lineage>
</organism>
<feature type="non-terminal residue" evidence="2">
    <location>
        <position position="1"/>
    </location>
</feature>
<dbReference type="AlphaFoldDB" id="A0A4S8LGY0"/>
<gene>
    <name evidence="2" type="ORF">K435DRAFT_575703</name>
</gene>
<dbReference type="PANTHER" id="PTHR33104">
    <property type="entry name" value="SI:DKEY-29D5.2"/>
    <property type="match status" value="1"/>
</dbReference>
<feature type="domain" description="CxC2-like cysteine cluster KDZ transposase-associated" evidence="1">
    <location>
        <begin position="45"/>
        <end position="151"/>
    </location>
</feature>
<dbReference type="PANTHER" id="PTHR33104:SF2">
    <property type="entry name" value="CXC3 LIKE CYSTEINE CLUSTER DOMAIN-CONTAINING PROTEIN"/>
    <property type="match status" value="1"/>
</dbReference>
<protein>
    <recommendedName>
        <fullName evidence="1">CxC2-like cysteine cluster KDZ transposase-associated domain-containing protein</fullName>
    </recommendedName>
</protein>
<dbReference type="InterPro" id="IPR041457">
    <property type="entry name" value="CxC2_KDZ-assoc"/>
</dbReference>
<accession>A0A4S8LGY0</accession>
<feature type="non-terminal residue" evidence="2">
    <location>
        <position position="880"/>
    </location>
</feature>
<evidence type="ECO:0000313" key="2">
    <source>
        <dbReference type="EMBL" id="THU88312.1"/>
    </source>
</evidence>
<sequence length="880" mass="101745">QPLYRCLDCLSSELLCMECCSETHGDRPLDIIQKWNGRCFEQVFLKDLGLVIQLGHHRGEGCEAPRRGNIGFVVIHTNGLHPVSVDYCNCPGRNLSYRQQCIRHRWFPATQDDPQTCATFRVLNLFHKMTLDGKVSVYDFLGGIEKMTNNGGIAYQKDRYKSFARMSLQYRHLLMLKRSGRGNDLEGRRVEETKPGECAIECIACSRPEINLPKGWDKTFLYFFFVVIDACFCLKRRLVSNEFKDPGLGTGWTYFVEDPAFRGYLKTLVDITHRRFWMSTCSGLAALDYANTCYSRGYGSTGVAIGVCARHELVQRTGAVDLQKGERYANMDYAYGSILRHVHPSLHCVNSYDIVCQWHKNLASRMEGMPDLVRVDIPSRSMDYVIPKLHIHGHNLKCQLSFSLNYTLGVGRTDVEGIERPWANIGPVATSTREMGPGTRHDTLDDHLHHWNWTKMVALGRILWKRLRNAISERNAQERSLEEFTVQQAESAEEWIQMVKDWETKCVYCSSIRFILSDVVLQGMTENDVRLILAEQEKEDEKAGVPSIHHISPSAFIAHGLELEELQRRLDQDIKSKVHMTAKDLAMFLDRRTRLGRAIGRFRAIQSTYTPTALQVLAEHQATLQSDKEASYEHLETILLMLPSALTRQQREQGCRQGLLEIELKLRDAQMRRALDQLRNHLHIRMRLVMYCDSNVRHQAMLMRSRAMIARNDVKTEAHKHRYQVAWEAMRRANGLQEKDMPWKKLREADVRSEQEDLSTAADEAQLTREDIRNQAGNGYHCPSWIWMQGGMGEMIDEERMRDGIRVEYCKAYARCQRWREEVLLLKEEMRRSLVSLKWKERWWEERAKAPAIDDAHADGISSYAHSQASVMRALHDRFL</sequence>